<evidence type="ECO:0000313" key="2">
    <source>
        <dbReference type="EMBL" id="QQX25885.1"/>
    </source>
</evidence>
<keyword evidence="1" id="KW-0472">Membrane</keyword>
<name>A0AB37HJK0_9BACI</name>
<dbReference type="KEGG" id="hspo:JGZ69_02720"/>
<keyword evidence="1" id="KW-1133">Transmembrane helix</keyword>
<feature type="transmembrane region" description="Helical" evidence="1">
    <location>
        <begin position="55"/>
        <end position="82"/>
    </location>
</feature>
<dbReference type="RefSeq" id="WP_066232407.1">
    <property type="nucleotide sequence ID" value="NZ_CP066701.1"/>
</dbReference>
<keyword evidence="1" id="KW-0812">Transmembrane</keyword>
<proteinExistence type="predicted"/>
<dbReference type="AlphaFoldDB" id="A0AB37HJK0"/>
<dbReference type="EMBL" id="CP066701">
    <property type="protein sequence ID" value="QQX25885.1"/>
    <property type="molecule type" value="Genomic_DNA"/>
</dbReference>
<dbReference type="Proteomes" id="UP000595512">
    <property type="component" value="Chromosome"/>
</dbReference>
<gene>
    <name evidence="2" type="ORF">JGZ69_02720</name>
</gene>
<feature type="transmembrane region" description="Helical" evidence="1">
    <location>
        <begin position="12"/>
        <end position="35"/>
    </location>
</feature>
<evidence type="ECO:0000256" key="1">
    <source>
        <dbReference type="SAM" id="Phobius"/>
    </source>
</evidence>
<evidence type="ECO:0000313" key="3">
    <source>
        <dbReference type="Proteomes" id="UP000595512"/>
    </source>
</evidence>
<sequence>MTEKINRKAIVTFILGVLSIFIPLLGFALGILGIIFSNFSSNEIKVYKERGKILFILGCIFCVIGILIQIVEIVGFIGIYFFGLDY</sequence>
<organism evidence="2 3">
    <name type="scientific">Heyndrickxia sporothermodurans</name>
    <dbReference type="NCBI Taxonomy" id="46224"/>
    <lineage>
        <taxon>Bacteria</taxon>
        <taxon>Bacillati</taxon>
        <taxon>Bacillota</taxon>
        <taxon>Bacilli</taxon>
        <taxon>Bacillales</taxon>
        <taxon>Bacillaceae</taxon>
        <taxon>Heyndrickxia</taxon>
    </lineage>
</organism>
<reference evidence="2 3" key="1">
    <citation type="submission" date="2020-12" db="EMBL/GenBank/DDBJ databases">
        <title>Taxonomic evaluation of the Bacillus sporothermodurans group of bacteria based on whole genome sequences.</title>
        <authorList>
            <person name="Fiedler G."/>
            <person name="Herbstmann A.-D."/>
            <person name="Doll E."/>
            <person name="Wenning M."/>
            <person name="Brinks E."/>
            <person name="Kabisch J."/>
            <person name="Breitenwieser F."/>
            <person name="Lappann M."/>
            <person name="Boehnlein C."/>
            <person name="Franz C."/>
        </authorList>
    </citation>
    <scope>NUCLEOTIDE SEQUENCE [LARGE SCALE GENOMIC DNA]</scope>
    <source>
        <strain evidence="2 3">DSM 10599</strain>
    </source>
</reference>
<protein>
    <submittedName>
        <fullName evidence="2">DUF4190 domain-containing protein</fullName>
    </submittedName>
</protein>
<accession>A0AB37HJK0</accession>